<name>A0A0D8XK80_DICVI</name>
<organism evidence="2 3">
    <name type="scientific">Dictyocaulus viviparus</name>
    <name type="common">Bovine lungworm</name>
    <dbReference type="NCBI Taxonomy" id="29172"/>
    <lineage>
        <taxon>Eukaryota</taxon>
        <taxon>Metazoa</taxon>
        <taxon>Ecdysozoa</taxon>
        <taxon>Nematoda</taxon>
        <taxon>Chromadorea</taxon>
        <taxon>Rhabditida</taxon>
        <taxon>Rhabditina</taxon>
        <taxon>Rhabditomorpha</taxon>
        <taxon>Strongyloidea</taxon>
        <taxon>Metastrongylidae</taxon>
        <taxon>Dictyocaulus</taxon>
    </lineage>
</organism>
<protein>
    <submittedName>
        <fullName evidence="2">Uncharacterized protein</fullName>
    </submittedName>
</protein>
<dbReference type="AlphaFoldDB" id="A0A0D8XK80"/>
<dbReference type="Proteomes" id="UP000053766">
    <property type="component" value="Unassembled WGS sequence"/>
</dbReference>
<gene>
    <name evidence="2" type="ORF">DICVIV_08944</name>
</gene>
<dbReference type="OrthoDB" id="5870103at2759"/>
<evidence type="ECO:0000313" key="2">
    <source>
        <dbReference type="EMBL" id="KJH45018.1"/>
    </source>
</evidence>
<evidence type="ECO:0000313" key="3">
    <source>
        <dbReference type="Proteomes" id="UP000053766"/>
    </source>
</evidence>
<keyword evidence="3" id="KW-1185">Reference proteome</keyword>
<reference evidence="3" key="2">
    <citation type="journal article" date="2016" name="Sci. Rep.">
        <title>Dictyocaulus viviparus genome, variome and transcriptome elucidate lungworm biology and support future intervention.</title>
        <authorList>
            <person name="McNulty S.N."/>
            <person name="Strube C."/>
            <person name="Rosa B.A."/>
            <person name="Martin J.C."/>
            <person name="Tyagi R."/>
            <person name="Choi Y.J."/>
            <person name="Wang Q."/>
            <person name="Hallsworth Pepin K."/>
            <person name="Zhang X."/>
            <person name="Ozersky P."/>
            <person name="Wilson R.K."/>
            <person name="Sternberg P.W."/>
            <person name="Gasser R.B."/>
            <person name="Mitreva M."/>
        </authorList>
    </citation>
    <scope>NUCLEOTIDE SEQUENCE [LARGE SCALE GENOMIC DNA]</scope>
    <source>
        <strain evidence="3">HannoverDv2000</strain>
    </source>
</reference>
<evidence type="ECO:0000256" key="1">
    <source>
        <dbReference type="SAM" id="MobiDB-lite"/>
    </source>
</evidence>
<dbReference type="EMBL" id="KN716433">
    <property type="protein sequence ID" value="KJH45018.1"/>
    <property type="molecule type" value="Genomic_DNA"/>
</dbReference>
<accession>A0A0D8XK80</accession>
<feature type="region of interest" description="Disordered" evidence="1">
    <location>
        <begin position="479"/>
        <end position="506"/>
    </location>
</feature>
<sequence length="908" mass="102975">MCWIRRVCYLTVQNEDSQLEDCSFFDEGLCVIDGKLPTAKELHVVIAYRLHVLHLLDGLRGCAESLRHDIDDETRITFLLSLCELCNEISGIGKQEVIWMLAQKYLYYLMDIIEHTASSSTLRSSAALALSIHLLELVLISVDDPKFWVRQAKAFCRLLSKRYITPSTPKLYEYIAPFLDPMLQTIGSGGSEVVMCLYKKMIPAMERLVDVNPTIIVYARLLETVIVHANHTTRLEIFHVMEHERIFDIVARWLFDLVQHRHALWQMGEPVISEASKGFLAFAFPILRTFAAYFKVCGSFVGEMAKLGTLSDVLLDALILVWGTTSGMNGQKYDDICRQIRLAVLDVLNPSLLCEKSLGIIIRHLVHNCSRPHLLSASLGIFLNLVPCAPPLVITKTHLPSWKDVVIRHRQRLNRFVNAFCACERKEEIAEILLAPSPYIFEMSKAFVDRMCRLDFRLAQELVEILLKYMLTSFESRQSSKSSDSTVTPVGSVTGEDVLKETETNRPASTGMVRQMESFIHLCKVHQFRIVLHYFLSRYPSRYHYLSPILSQFEKPTFDSERQSRFQFAVLDLLSGLCLPSLWSVEFITSDCEGYVFKEFFENYSVKEVDGSDPFTPFSTQERENGVAESTEIINEVDGSDPFTPFTTQERENGVAESTEIINDEIEIDDSALGLELVEETDCDSQPTSSLEAILVALCRFVNNPDQKIRAVQYALEIMAKATSDVVQGENASFVKMISGCLRRIGLRALFERLNNSFDLPEVMPCLYASTVMLDILFQKQPNILMEVLDCSSLDRLLESIISQINNKSLLDASAKSVLETLNRYNHLLCEYNETDEVSHEEVEVPLMYGKSDAVAELYCGPLVTVVTKTSESYKRFRKASSDTVSQRNNEEKLIGPEKEGSVKDKKA</sequence>
<proteinExistence type="predicted"/>
<feature type="region of interest" description="Disordered" evidence="1">
    <location>
        <begin position="878"/>
        <end position="908"/>
    </location>
</feature>
<feature type="compositionally biased region" description="Polar residues" evidence="1">
    <location>
        <begin position="479"/>
        <end position="491"/>
    </location>
</feature>
<reference evidence="2 3" key="1">
    <citation type="submission" date="2013-11" db="EMBL/GenBank/DDBJ databases">
        <title>Draft genome of the bovine lungworm Dictyocaulus viviparus.</title>
        <authorList>
            <person name="Mitreva M."/>
        </authorList>
    </citation>
    <scope>NUCLEOTIDE SEQUENCE [LARGE SCALE GENOMIC DNA]</scope>
    <source>
        <strain evidence="2 3">HannoverDv2000</strain>
    </source>
</reference>
<feature type="compositionally biased region" description="Basic and acidic residues" evidence="1">
    <location>
        <begin position="889"/>
        <end position="908"/>
    </location>
</feature>